<evidence type="ECO:0000313" key="3">
    <source>
        <dbReference type="EMBL" id="KAG0021074.1"/>
    </source>
</evidence>
<reference evidence="3" key="1">
    <citation type="journal article" date="2020" name="Fungal Divers.">
        <title>Resolving the Mortierellaceae phylogeny through synthesis of multi-gene phylogenetics and phylogenomics.</title>
        <authorList>
            <person name="Vandepol N."/>
            <person name="Liber J."/>
            <person name="Desiro A."/>
            <person name="Na H."/>
            <person name="Kennedy M."/>
            <person name="Barry K."/>
            <person name="Grigoriev I.V."/>
            <person name="Miller A.N."/>
            <person name="O'Donnell K."/>
            <person name="Stajich J.E."/>
            <person name="Bonito G."/>
        </authorList>
    </citation>
    <scope>NUCLEOTIDE SEQUENCE</scope>
    <source>
        <strain evidence="3">NRRL 2769</strain>
    </source>
</reference>
<dbReference type="PANTHER" id="PTHR44472:SF1">
    <property type="entry name" value="DDB1 AND CUL4 ASSOCIATED FACTOR 4"/>
    <property type="match status" value="1"/>
</dbReference>
<protein>
    <recommendedName>
        <fullName evidence="5">Wd repeat-containing protein</fullName>
    </recommendedName>
</protein>
<organism evidence="3 4">
    <name type="scientific">Entomortierella chlamydospora</name>
    <dbReference type="NCBI Taxonomy" id="101097"/>
    <lineage>
        <taxon>Eukaryota</taxon>
        <taxon>Fungi</taxon>
        <taxon>Fungi incertae sedis</taxon>
        <taxon>Mucoromycota</taxon>
        <taxon>Mortierellomycotina</taxon>
        <taxon>Mortierellomycetes</taxon>
        <taxon>Mortierellales</taxon>
        <taxon>Mortierellaceae</taxon>
        <taxon>Entomortierella</taxon>
    </lineage>
</organism>
<dbReference type="InterPro" id="IPR036322">
    <property type="entry name" value="WD40_repeat_dom_sf"/>
</dbReference>
<dbReference type="SMART" id="SM00320">
    <property type="entry name" value="WD40"/>
    <property type="match status" value="3"/>
</dbReference>
<keyword evidence="2" id="KW-0677">Repeat</keyword>
<dbReference type="InterPro" id="IPR052254">
    <property type="entry name" value="CUL4-DDB1_E3_ligase_receptor"/>
</dbReference>
<sequence length="292" mass="32738">MSMAANTHLVNKASNKRLNEKSTTLGNMDLSGTLECHSITESSENVISLQPKYIFFPPRSSVWSSSVVGDKIVVGADQKAIHFQGWRSPERKQVCTLWVGSDIFSTAIDPRKERNLVYVGCRNGSVRVFDLNQPNIFYSAFELERKRRTVSLFSGIGHKESSVHCMKRVSENYLVTAAMNGEISMWDTRFIASPSTSLLSKSGTFAKPLLNIRESIFNYSTKTHFDINDQETLLAAENIEGKLSLWSLRTGSRIRDLDVAGPVNCIKFSKDQGGIWAAVGDQLQHWDMPEHE</sequence>
<gene>
    <name evidence="3" type="ORF">BGZ80_003058</name>
</gene>
<dbReference type="Gene3D" id="2.130.10.10">
    <property type="entry name" value="YVTN repeat-like/Quinoprotein amine dehydrogenase"/>
    <property type="match status" value="2"/>
</dbReference>
<keyword evidence="4" id="KW-1185">Reference proteome</keyword>
<dbReference type="SUPFAM" id="SSF50978">
    <property type="entry name" value="WD40 repeat-like"/>
    <property type="match status" value="1"/>
</dbReference>
<comment type="caution">
    <text evidence="3">The sequence shown here is derived from an EMBL/GenBank/DDBJ whole genome shotgun (WGS) entry which is preliminary data.</text>
</comment>
<evidence type="ECO:0000256" key="2">
    <source>
        <dbReference type="ARBA" id="ARBA00022737"/>
    </source>
</evidence>
<evidence type="ECO:0008006" key="5">
    <source>
        <dbReference type="Google" id="ProtNLM"/>
    </source>
</evidence>
<proteinExistence type="predicted"/>
<dbReference type="EMBL" id="JAAAID010000179">
    <property type="protein sequence ID" value="KAG0021074.1"/>
    <property type="molecule type" value="Genomic_DNA"/>
</dbReference>
<evidence type="ECO:0000313" key="4">
    <source>
        <dbReference type="Proteomes" id="UP000703661"/>
    </source>
</evidence>
<evidence type="ECO:0000256" key="1">
    <source>
        <dbReference type="ARBA" id="ARBA00022574"/>
    </source>
</evidence>
<dbReference type="AlphaFoldDB" id="A0A9P6N2E3"/>
<dbReference type="Proteomes" id="UP000703661">
    <property type="component" value="Unassembled WGS sequence"/>
</dbReference>
<accession>A0A9P6N2E3</accession>
<dbReference type="InterPro" id="IPR015943">
    <property type="entry name" value="WD40/YVTN_repeat-like_dom_sf"/>
</dbReference>
<name>A0A9P6N2E3_9FUNG</name>
<keyword evidence="1" id="KW-0853">WD repeat</keyword>
<dbReference type="PANTHER" id="PTHR44472">
    <property type="entry name" value="DDB1- AND CUL4-ASSOCIATED FACTOR 4-RELATED"/>
    <property type="match status" value="1"/>
</dbReference>
<dbReference type="InterPro" id="IPR001680">
    <property type="entry name" value="WD40_rpt"/>
</dbReference>